<dbReference type="Proteomes" id="UP001152622">
    <property type="component" value="Chromosome 10"/>
</dbReference>
<evidence type="ECO:0000313" key="2">
    <source>
        <dbReference type="EMBL" id="KAJ8348527.1"/>
    </source>
</evidence>
<name>A0A9Q1IQE0_SYNKA</name>
<dbReference type="EMBL" id="JAINUF010000010">
    <property type="protein sequence ID" value="KAJ8348527.1"/>
    <property type="molecule type" value="Genomic_DNA"/>
</dbReference>
<sequence>MTSHWTSPRTSSRENPPLPGVSYQCDGKIKSCRFERTRPAAQCPLLMEGKGRGLARVRGHGPAQCSPSRGGEKGMAFSPTAVQETDMKRAHSFLDWAWSR</sequence>
<feature type="region of interest" description="Disordered" evidence="1">
    <location>
        <begin position="1"/>
        <end position="21"/>
    </location>
</feature>
<reference evidence="2" key="1">
    <citation type="journal article" date="2023" name="Science">
        <title>Genome structures resolve the early diversification of teleost fishes.</title>
        <authorList>
            <person name="Parey E."/>
            <person name="Louis A."/>
            <person name="Montfort J."/>
            <person name="Bouchez O."/>
            <person name="Roques C."/>
            <person name="Iampietro C."/>
            <person name="Lluch J."/>
            <person name="Castinel A."/>
            <person name="Donnadieu C."/>
            <person name="Desvignes T."/>
            <person name="Floi Bucao C."/>
            <person name="Jouanno E."/>
            <person name="Wen M."/>
            <person name="Mejri S."/>
            <person name="Dirks R."/>
            <person name="Jansen H."/>
            <person name="Henkel C."/>
            <person name="Chen W.J."/>
            <person name="Zahm M."/>
            <person name="Cabau C."/>
            <person name="Klopp C."/>
            <person name="Thompson A.W."/>
            <person name="Robinson-Rechavi M."/>
            <person name="Braasch I."/>
            <person name="Lecointre G."/>
            <person name="Bobe J."/>
            <person name="Postlethwait J.H."/>
            <person name="Berthelot C."/>
            <person name="Roest Crollius H."/>
            <person name="Guiguen Y."/>
        </authorList>
    </citation>
    <scope>NUCLEOTIDE SEQUENCE</scope>
    <source>
        <strain evidence="2">WJC10195</strain>
    </source>
</reference>
<organism evidence="2 3">
    <name type="scientific">Synaphobranchus kaupii</name>
    <name type="common">Kaup's arrowtooth eel</name>
    <dbReference type="NCBI Taxonomy" id="118154"/>
    <lineage>
        <taxon>Eukaryota</taxon>
        <taxon>Metazoa</taxon>
        <taxon>Chordata</taxon>
        <taxon>Craniata</taxon>
        <taxon>Vertebrata</taxon>
        <taxon>Euteleostomi</taxon>
        <taxon>Actinopterygii</taxon>
        <taxon>Neopterygii</taxon>
        <taxon>Teleostei</taxon>
        <taxon>Anguilliformes</taxon>
        <taxon>Synaphobranchidae</taxon>
        <taxon>Synaphobranchus</taxon>
    </lineage>
</organism>
<feature type="region of interest" description="Disordered" evidence="1">
    <location>
        <begin position="55"/>
        <end position="79"/>
    </location>
</feature>
<gene>
    <name evidence="2" type="ORF">SKAU_G00271160</name>
</gene>
<evidence type="ECO:0000313" key="3">
    <source>
        <dbReference type="Proteomes" id="UP001152622"/>
    </source>
</evidence>
<feature type="compositionally biased region" description="Polar residues" evidence="1">
    <location>
        <begin position="1"/>
        <end position="14"/>
    </location>
</feature>
<comment type="caution">
    <text evidence="2">The sequence shown here is derived from an EMBL/GenBank/DDBJ whole genome shotgun (WGS) entry which is preliminary data.</text>
</comment>
<accession>A0A9Q1IQE0</accession>
<proteinExistence type="predicted"/>
<dbReference type="AlphaFoldDB" id="A0A9Q1IQE0"/>
<keyword evidence="3" id="KW-1185">Reference proteome</keyword>
<protein>
    <submittedName>
        <fullName evidence="2">Uncharacterized protein</fullName>
    </submittedName>
</protein>
<evidence type="ECO:0000256" key="1">
    <source>
        <dbReference type="SAM" id="MobiDB-lite"/>
    </source>
</evidence>